<name>A0A915B664_PARUN</name>
<keyword evidence="1" id="KW-0732">Signal</keyword>
<accession>A0A915B664</accession>
<keyword evidence="2" id="KW-1185">Reference proteome</keyword>
<reference evidence="3" key="1">
    <citation type="submission" date="2022-11" db="UniProtKB">
        <authorList>
            <consortium name="WormBaseParasite"/>
        </authorList>
    </citation>
    <scope>IDENTIFICATION</scope>
</reference>
<dbReference type="WBParaSite" id="PgR028_g083_t01">
    <property type="protein sequence ID" value="PgR028_g083_t01"/>
    <property type="gene ID" value="PgR028_g083"/>
</dbReference>
<evidence type="ECO:0000313" key="3">
    <source>
        <dbReference type="WBParaSite" id="PgR028_g083_t01"/>
    </source>
</evidence>
<organism evidence="2 3">
    <name type="scientific">Parascaris univalens</name>
    <name type="common">Nematode worm</name>
    <dbReference type="NCBI Taxonomy" id="6257"/>
    <lineage>
        <taxon>Eukaryota</taxon>
        <taxon>Metazoa</taxon>
        <taxon>Ecdysozoa</taxon>
        <taxon>Nematoda</taxon>
        <taxon>Chromadorea</taxon>
        <taxon>Rhabditida</taxon>
        <taxon>Spirurina</taxon>
        <taxon>Ascaridomorpha</taxon>
        <taxon>Ascaridoidea</taxon>
        <taxon>Ascarididae</taxon>
        <taxon>Parascaris</taxon>
    </lineage>
</organism>
<feature type="chain" id="PRO_5037525225" evidence="1">
    <location>
        <begin position="22"/>
        <end position="102"/>
    </location>
</feature>
<protein>
    <submittedName>
        <fullName evidence="3">Secreted protein</fullName>
    </submittedName>
</protein>
<dbReference type="AlphaFoldDB" id="A0A915B664"/>
<feature type="signal peptide" evidence="1">
    <location>
        <begin position="1"/>
        <end position="21"/>
    </location>
</feature>
<evidence type="ECO:0000313" key="2">
    <source>
        <dbReference type="Proteomes" id="UP000887569"/>
    </source>
</evidence>
<sequence length="102" mass="11121">VASSVAHLCFSLFGAFALCECAVSSSATSASQIHDVENGEYCFGHGSEHGDDSASPWTSAEDTQNSCRKRTPYFLLHMSVFFSSIQHLSFSNFRQENGLYVA</sequence>
<evidence type="ECO:0000256" key="1">
    <source>
        <dbReference type="SAM" id="SignalP"/>
    </source>
</evidence>
<dbReference type="Proteomes" id="UP000887569">
    <property type="component" value="Unplaced"/>
</dbReference>
<proteinExistence type="predicted"/>